<dbReference type="EMBL" id="LAZR01002325">
    <property type="protein sequence ID" value="KKN31479.1"/>
    <property type="molecule type" value="Genomic_DNA"/>
</dbReference>
<comment type="caution">
    <text evidence="1">The sequence shown here is derived from an EMBL/GenBank/DDBJ whole genome shotgun (WGS) entry which is preliminary data.</text>
</comment>
<protein>
    <submittedName>
        <fullName evidence="1">Uncharacterized protein</fullName>
    </submittedName>
</protein>
<proteinExistence type="predicted"/>
<organism evidence="1">
    <name type="scientific">marine sediment metagenome</name>
    <dbReference type="NCBI Taxonomy" id="412755"/>
    <lineage>
        <taxon>unclassified sequences</taxon>
        <taxon>metagenomes</taxon>
        <taxon>ecological metagenomes</taxon>
    </lineage>
</organism>
<dbReference type="AlphaFoldDB" id="A0A0F9PMR1"/>
<gene>
    <name evidence="1" type="ORF">LCGC14_0823520</name>
</gene>
<sequence length="86" mass="9919">MKIQLGRCRTNRTCLSSHDYSSLPKLFGASVWACQQQIEQQITAAGLDPNVVARPVWRNVFDRISLRRRLTWPLLRVLEHETDEAA</sequence>
<evidence type="ECO:0000313" key="1">
    <source>
        <dbReference type="EMBL" id="KKN31479.1"/>
    </source>
</evidence>
<name>A0A0F9PMR1_9ZZZZ</name>
<accession>A0A0F9PMR1</accession>
<reference evidence="1" key="1">
    <citation type="journal article" date="2015" name="Nature">
        <title>Complex archaea that bridge the gap between prokaryotes and eukaryotes.</title>
        <authorList>
            <person name="Spang A."/>
            <person name="Saw J.H."/>
            <person name="Jorgensen S.L."/>
            <person name="Zaremba-Niedzwiedzka K."/>
            <person name="Martijn J."/>
            <person name="Lind A.E."/>
            <person name="van Eijk R."/>
            <person name="Schleper C."/>
            <person name="Guy L."/>
            <person name="Ettema T.J."/>
        </authorList>
    </citation>
    <scope>NUCLEOTIDE SEQUENCE</scope>
</reference>